<evidence type="ECO:0000256" key="1">
    <source>
        <dbReference type="ARBA" id="ARBA00001946"/>
    </source>
</evidence>
<comment type="subunit">
    <text evidence="14">Interacts with EME1.</text>
</comment>
<reference evidence="18" key="2">
    <citation type="submission" date="2015-07" db="EMBL/GenBank/DDBJ databases">
        <title>Contrasting host-pathogen interactions and genome evolution in two generalist and specialist microsporidian pathogens of mosquitoes.</title>
        <authorList>
            <consortium name="The Broad Institute Genomics Platform"/>
            <consortium name="The Broad Institute Genome Sequencing Center for Infectious Disease"/>
            <person name="Cuomo C.A."/>
            <person name="Sanscrainte N.D."/>
            <person name="Goldberg J.M."/>
            <person name="Heiman D."/>
            <person name="Young S."/>
            <person name="Zeng Q."/>
            <person name="Becnel J.J."/>
            <person name="Birren B.W."/>
        </authorList>
    </citation>
    <scope>NUCLEOTIDE SEQUENCE [LARGE SCALE GENOMIC DNA]</scope>
    <source>
        <strain evidence="18">USNM 41457</strain>
    </source>
</reference>
<dbReference type="STRING" id="1003232.J9D4Z3"/>
<comment type="cofactor">
    <cofactor evidence="1 14">
        <name>Mg(2+)</name>
        <dbReference type="ChEBI" id="CHEBI:18420"/>
    </cofactor>
</comment>
<dbReference type="GO" id="GO:0005634">
    <property type="term" value="C:nucleus"/>
    <property type="evidence" value="ECO:0007669"/>
    <property type="project" value="UniProtKB-SubCell"/>
</dbReference>
<organism evidence="17 18">
    <name type="scientific">Edhazardia aedis (strain USNM 41457)</name>
    <name type="common">Microsporidian parasite</name>
    <dbReference type="NCBI Taxonomy" id="1003232"/>
    <lineage>
        <taxon>Eukaryota</taxon>
        <taxon>Fungi</taxon>
        <taxon>Fungi incertae sedis</taxon>
        <taxon>Microsporidia</taxon>
        <taxon>Edhazardia</taxon>
    </lineage>
</organism>
<feature type="region of interest" description="Disordered" evidence="15">
    <location>
        <begin position="767"/>
        <end position="787"/>
    </location>
</feature>
<keyword evidence="11 14" id="KW-0234">DNA repair</keyword>
<evidence type="ECO:0000259" key="16">
    <source>
        <dbReference type="SMART" id="SM00891"/>
    </source>
</evidence>
<dbReference type="SUPFAM" id="SSF47802">
    <property type="entry name" value="DNA polymerase beta, N-terminal domain-like"/>
    <property type="match status" value="1"/>
</dbReference>
<dbReference type="VEuPathDB" id="MicrosporidiaDB:EDEG_03006"/>
<evidence type="ECO:0000256" key="7">
    <source>
        <dbReference type="ARBA" id="ARBA00022763"/>
    </source>
</evidence>
<evidence type="ECO:0000256" key="3">
    <source>
        <dbReference type="ARBA" id="ARBA00010015"/>
    </source>
</evidence>
<name>J9D4Z3_EDHAE</name>
<dbReference type="GO" id="GO:0048257">
    <property type="term" value="F:3'-flap endonuclease activity"/>
    <property type="evidence" value="ECO:0007669"/>
    <property type="project" value="TreeGrafter"/>
</dbReference>
<dbReference type="GO" id="GO:0003677">
    <property type="term" value="F:DNA binding"/>
    <property type="evidence" value="ECO:0007669"/>
    <property type="project" value="UniProtKB-UniRule"/>
</dbReference>
<evidence type="ECO:0000256" key="6">
    <source>
        <dbReference type="ARBA" id="ARBA00022759"/>
    </source>
</evidence>
<dbReference type="Proteomes" id="UP000003163">
    <property type="component" value="Unassembled WGS sequence"/>
</dbReference>
<dbReference type="Gene3D" id="1.10.150.670">
    <property type="entry name" value="Crossover junction endonuclease EME1, DNA-binding domain"/>
    <property type="match status" value="1"/>
</dbReference>
<dbReference type="EC" id="3.1.22.-" evidence="14"/>
<reference evidence="17 18" key="1">
    <citation type="submission" date="2011-08" db="EMBL/GenBank/DDBJ databases">
        <authorList>
            <person name="Liu Z.J."/>
            <person name="Shi F.L."/>
            <person name="Lu J.Q."/>
            <person name="Li M."/>
            <person name="Wang Z.L."/>
        </authorList>
    </citation>
    <scope>NUCLEOTIDE SEQUENCE [LARGE SCALE GENOMIC DNA]</scope>
    <source>
        <strain evidence="17 18">USNM 41457</strain>
    </source>
</reference>
<dbReference type="InterPro" id="IPR042530">
    <property type="entry name" value="EME1/EME2_C"/>
</dbReference>
<dbReference type="AlphaFoldDB" id="J9D4Z3"/>
<evidence type="ECO:0000256" key="5">
    <source>
        <dbReference type="ARBA" id="ARBA00022723"/>
    </source>
</evidence>
<feature type="compositionally biased region" description="Basic and acidic residues" evidence="15">
    <location>
        <begin position="767"/>
        <end position="776"/>
    </location>
</feature>
<dbReference type="GO" id="GO:0000727">
    <property type="term" value="P:double-strand break repair via break-induced replication"/>
    <property type="evidence" value="ECO:0007669"/>
    <property type="project" value="UniProtKB-UniRule"/>
</dbReference>
<comment type="subcellular location">
    <subcellularLocation>
        <location evidence="2 14">Nucleus</location>
    </subcellularLocation>
</comment>
<dbReference type="InParanoid" id="J9D4Z3"/>
<dbReference type="GO" id="GO:0046872">
    <property type="term" value="F:metal ion binding"/>
    <property type="evidence" value="ECO:0007669"/>
    <property type="project" value="UniProtKB-UniRule"/>
</dbReference>
<feature type="domain" description="ERCC4" evidence="16">
    <location>
        <begin position="891"/>
        <end position="981"/>
    </location>
</feature>
<keyword evidence="5 14" id="KW-0479">Metal-binding</keyword>
<dbReference type="InterPro" id="IPR047417">
    <property type="entry name" value="WHD_MUS81"/>
</dbReference>
<dbReference type="InterPro" id="IPR033309">
    <property type="entry name" value="Mus81"/>
</dbReference>
<dbReference type="HOGENOM" id="CLU_278860_0_0_1"/>
<dbReference type="GO" id="GO:0031573">
    <property type="term" value="P:mitotic intra-S DNA damage checkpoint signaling"/>
    <property type="evidence" value="ECO:0007669"/>
    <property type="project" value="TreeGrafter"/>
</dbReference>
<dbReference type="EMBL" id="AFBI03000064">
    <property type="protein sequence ID" value="EJW02594.1"/>
    <property type="molecule type" value="Genomic_DNA"/>
</dbReference>
<dbReference type="OrthoDB" id="5963188at2759"/>
<accession>J9D4Z3</accession>
<dbReference type="Gene3D" id="1.10.10.10">
    <property type="entry name" value="Winged helix-like DNA-binding domain superfamily/Winged helix DNA-binding domain"/>
    <property type="match status" value="1"/>
</dbReference>
<dbReference type="InterPro" id="IPR036388">
    <property type="entry name" value="WH-like_DNA-bd_sf"/>
</dbReference>
<keyword evidence="12 14" id="KW-0539">Nucleus</keyword>
<evidence type="ECO:0000256" key="9">
    <source>
        <dbReference type="ARBA" id="ARBA00022842"/>
    </source>
</evidence>
<sequence>MEKDYKPEIIQFIQGLLRKANRNNSQCKFVYMKMLKSLKDFNDAVVCRKDLSRIKNIGQKTKKLIIEKIFCDEVCVEEDKSEMNEQILDANRARDNVKEHGKPDLNVEALNLNSEDLHTNISTKNVLGNSVSVEIKNEGKQRKIRNQNVKAHKGKKKDAKNNEIKKLNIDNNFVIETESNDLDGFVLSDSHVSEKENTKKYHEFNENTEHYYLTRTKEKQNDNKTKHLYSIIEEKNNKTLQIHKESMEKCHKKPLFNNSNLDESKKSETEDAHVNKNFINCKVSIDSDSKNNDYQTNRDISKNTYKSQPFTSEKNITLKHDNYEENNNYTDLLSNTSDICIVGNYNLQNKMLNSNSSTNDSNFDRNSKSNNKQTHITKFDTNKDPSKNHSSLLDEEEIESKNVESDRFIEGKAIFNLKYNENFQEIKKVINNNSKNNFSLGELKIQHKILNKDNKEKKANDDKKEIFESFLKREQIKFNDKRNNKFATKYKDLYNNENNKTKSKYQKNTCFDKVFKKDDFNVSLCTELHKKTEDSFIENDLINDHGFFDFTQKEKTNKSDHIKPEINKNSHWSVELNKIDNKNDIKSNTQKNKKLFSASVNFKKITNVNSNFNSQPTDNIKFESTKKLYHDIDRKQKIGKYRDIDYAGLLKKFKQQLFSDKNVCEQILGKDDEIDSPYIAKFPKKSYKNNETNLETSEKLKSIKNITHSFQSKSCDSDIFECKNNKFVKRENIENEITSNSKNLPKNLFLDRNSEINDLKLEITKKNKKTREKDKQNTNSKNSDNIDRTGNNIDITYFPKFKSGGYAILKVLSKEDGLTKHLICYKGNKYCSSELNSNERNSAWNSIKTLINKGLVLNEDKRYFLTSQGKKTCEIVFKDESTLIEDETEVLLIIDSREIKSKKDRSFFQRSFENILVCETRNISVGDFIWVKDEYVLNYIIERKKGSDFVSSIIDGRFDDQKRRLINTGIENIFYIVEGLKDKDMQKISKNYVLSCLAATKTDKIVVIETENINQTVDVIKIIDEHVKETLKRHTFIGDNNMKKIKYDMFEDKGLKNTNMRISEYFLILLCAIRGLTQEKAEEIVKKYQTINNFMQCYIKNHYFEQELASLKIGSSVLGKFLARKIIALILE</sequence>
<feature type="region of interest" description="Disordered" evidence="15">
    <location>
        <begin position="352"/>
        <end position="398"/>
    </location>
</feature>
<evidence type="ECO:0000256" key="12">
    <source>
        <dbReference type="ARBA" id="ARBA00023242"/>
    </source>
</evidence>
<dbReference type="Gene3D" id="1.10.150.110">
    <property type="entry name" value="DNA polymerase beta, N-terminal domain-like"/>
    <property type="match status" value="1"/>
</dbReference>
<evidence type="ECO:0000256" key="10">
    <source>
        <dbReference type="ARBA" id="ARBA00023172"/>
    </source>
</evidence>
<dbReference type="PANTHER" id="PTHR13451">
    <property type="entry name" value="CLASS II CROSSOVER JUNCTION ENDONUCLEASE MUS81"/>
    <property type="match status" value="1"/>
</dbReference>
<evidence type="ECO:0000256" key="13">
    <source>
        <dbReference type="ARBA" id="ARBA00023254"/>
    </source>
</evidence>
<dbReference type="CDD" id="cd20074">
    <property type="entry name" value="XPF_nuclease_Mus81"/>
    <property type="match status" value="1"/>
</dbReference>
<evidence type="ECO:0000313" key="17">
    <source>
        <dbReference type="EMBL" id="EJW02594.1"/>
    </source>
</evidence>
<evidence type="ECO:0000256" key="2">
    <source>
        <dbReference type="ARBA" id="ARBA00004123"/>
    </source>
</evidence>
<evidence type="ECO:0000256" key="14">
    <source>
        <dbReference type="RuleBase" id="RU369042"/>
    </source>
</evidence>
<evidence type="ECO:0000256" key="15">
    <source>
        <dbReference type="SAM" id="MobiDB-lite"/>
    </source>
</evidence>
<keyword evidence="13" id="KW-0469">Meiosis</keyword>
<dbReference type="InterPro" id="IPR047416">
    <property type="entry name" value="XPF_nuclease_Mus81"/>
</dbReference>
<keyword evidence="7 14" id="KW-0227">DNA damage</keyword>
<evidence type="ECO:0000256" key="11">
    <source>
        <dbReference type="ARBA" id="ARBA00023204"/>
    </source>
</evidence>
<dbReference type="CDD" id="cd21036">
    <property type="entry name" value="WH_MUS81"/>
    <property type="match status" value="1"/>
</dbReference>
<keyword evidence="9 14" id="KW-0460">Magnesium</keyword>
<feature type="compositionally biased region" description="Basic and acidic residues" evidence="15">
    <location>
        <begin position="377"/>
        <end position="387"/>
    </location>
</feature>
<proteinExistence type="inferred from homology"/>
<dbReference type="Pfam" id="PF02732">
    <property type="entry name" value="ERCC4"/>
    <property type="match status" value="1"/>
</dbReference>
<dbReference type="InterPro" id="IPR011335">
    <property type="entry name" value="Restrct_endonuc-II-like"/>
</dbReference>
<gene>
    <name evidence="17" type="ORF">EDEG_03006</name>
</gene>
<dbReference type="GO" id="GO:0006308">
    <property type="term" value="P:DNA catabolic process"/>
    <property type="evidence" value="ECO:0007669"/>
    <property type="project" value="UniProtKB-UniRule"/>
</dbReference>
<dbReference type="GO" id="GO:0000712">
    <property type="term" value="P:resolution of meiotic recombination intermediates"/>
    <property type="evidence" value="ECO:0007669"/>
    <property type="project" value="TreeGrafter"/>
</dbReference>
<dbReference type="InterPro" id="IPR006166">
    <property type="entry name" value="ERCC4_domain"/>
</dbReference>
<evidence type="ECO:0000256" key="8">
    <source>
        <dbReference type="ARBA" id="ARBA00022801"/>
    </source>
</evidence>
<dbReference type="PANTHER" id="PTHR13451:SF0">
    <property type="entry name" value="CROSSOVER JUNCTION ENDONUCLEASE MUS81"/>
    <property type="match status" value="1"/>
</dbReference>
<evidence type="ECO:0000256" key="4">
    <source>
        <dbReference type="ARBA" id="ARBA00022722"/>
    </source>
</evidence>
<evidence type="ECO:0000313" key="18">
    <source>
        <dbReference type="Proteomes" id="UP000003163"/>
    </source>
</evidence>
<feature type="compositionally biased region" description="Polar residues" evidence="15">
    <location>
        <begin position="777"/>
        <end position="787"/>
    </location>
</feature>
<dbReference type="SMART" id="SM00891">
    <property type="entry name" value="ERCC4"/>
    <property type="match status" value="1"/>
</dbReference>
<dbReference type="SUPFAM" id="SSF52980">
    <property type="entry name" value="Restriction endonuclease-like"/>
    <property type="match status" value="1"/>
</dbReference>
<dbReference type="InterPro" id="IPR027421">
    <property type="entry name" value="DNA_pol_lamdba_lyase_dom_sf"/>
</dbReference>
<dbReference type="GO" id="GO:0048476">
    <property type="term" value="C:Holliday junction resolvase complex"/>
    <property type="evidence" value="ECO:0007669"/>
    <property type="project" value="UniProtKB-UniRule"/>
</dbReference>
<protein>
    <recommendedName>
        <fullName evidence="14">Crossover junction endonuclease MUS81</fullName>
        <ecNumber evidence="14">3.1.22.-</ecNumber>
    </recommendedName>
</protein>
<keyword evidence="4 14" id="KW-0540">Nuclease</keyword>
<comment type="caution">
    <text evidence="17">The sequence shown here is derived from an EMBL/GenBank/DDBJ whole genome shotgun (WGS) entry which is preliminary data.</text>
</comment>
<dbReference type="GO" id="GO:0008821">
    <property type="term" value="F:crossover junction DNA endonuclease activity"/>
    <property type="evidence" value="ECO:0007669"/>
    <property type="project" value="UniProtKB-UniRule"/>
</dbReference>
<comment type="function">
    <text evidence="14">Interacts with EME1 to form a DNA structure-specific endonuclease with substrate preference for branched DNA structures with a 5'-end at the branch nick. Typical substrates include 3'-flap structures, D-loops, replication forks and nicked Holliday junctions. May be required in mitosis for the processing of stalled or collapsed replication fork intermediates. May be required in meiosis for the repair of meiosis-specific double strand breaks subsequent to single-end invasion (SEI).</text>
</comment>
<dbReference type="Gene3D" id="3.40.50.10130">
    <property type="match status" value="1"/>
</dbReference>
<keyword evidence="8 14" id="KW-0378">Hydrolase</keyword>
<keyword evidence="6 14" id="KW-0255">Endonuclease</keyword>
<keyword evidence="10 14" id="KW-0233">DNA recombination</keyword>
<comment type="similarity">
    <text evidence="3 14">Belongs to the XPF family.</text>
</comment>
<keyword evidence="18" id="KW-1185">Reference proteome</keyword>